<dbReference type="EMBL" id="JBHTJM010000010">
    <property type="protein sequence ID" value="MFD0964723.1"/>
    <property type="molecule type" value="Genomic_DNA"/>
</dbReference>
<accession>A0ABW3I4C4</accession>
<organism evidence="2 3">
    <name type="scientific">Pseudofulvibacter geojedonensis</name>
    <dbReference type="NCBI Taxonomy" id="1123758"/>
    <lineage>
        <taxon>Bacteria</taxon>
        <taxon>Pseudomonadati</taxon>
        <taxon>Bacteroidota</taxon>
        <taxon>Flavobacteriia</taxon>
        <taxon>Flavobacteriales</taxon>
        <taxon>Flavobacteriaceae</taxon>
        <taxon>Pseudofulvibacter</taxon>
    </lineage>
</organism>
<dbReference type="RefSeq" id="WP_377716272.1">
    <property type="nucleotide sequence ID" value="NZ_JBHTJM010000010.1"/>
</dbReference>
<feature type="transmembrane region" description="Helical" evidence="1">
    <location>
        <begin position="106"/>
        <end position="124"/>
    </location>
</feature>
<keyword evidence="1" id="KW-0812">Transmembrane</keyword>
<gene>
    <name evidence="2" type="ORF">ACFQ1O_11980</name>
</gene>
<proteinExistence type="predicted"/>
<keyword evidence="3" id="KW-1185">Reference proteome</keyword>
<dbReference type="Proteomes" id="UP001596997">
    <property type="component" value="Unassembled WGS sequence"/>
</dbReference>
<keyword evidence="1" id="KW-1133">Transmembrane helix</keyword>
<reference evidence="3" key="1">
    <citation type="journal article" date="2019" name="Int. J. Syst. Evol. Microbiol.">
        <title>The Global Catalogue of Microorganisms (GCM) 10K type strain sequencing project: providing services to taxonomists for standard genome sequencing and annotation.</title>
        <authorList>
            <consortium name="The Broad Institute Genomics Platform"/>
            <consortium name="The Broad Institute Genome Sequencing Center for Infectious Disease"/>
            <person name="Wu L."/>
            <person name="Ma J."/>
        </authorList>
    </citation>
    <scope>NUCLEOTIDE SEQUENCE [LARGE SCALE GENOMIC DNA]</scope>
    <source>
        <strain evidence="3">CCUG 62114</strain>
    </source>
</reference>
<evidence type="ECO:0000313" key="2">
    <source>
        <dbReference type="EMBL" id="MFD0964723.1"/>
    </source>
</evidence>
<comment type="caution">
    <text evidence="2">The sequence shown here is derived from an EMBL/GenBank/DDBJ whole genome shotgun (WGS) entry which is preliminary data.</text>
</comment>
<sequence>MTKQEHIYFEKLKEAITEVFNSNNGSSFKIQEWKGSMITSFQEDLFQKTKGKVSEKWFYTYCKNTPEKLPRIDILNLLSIYSNYNNWEDFKTKNTKPQKNKAHKKVLLIGLTVLISLVLSAYFYNKENHYHFCFIDEDTNEPIVNTKINLEILINNEPSIYKTTDSLGCFSYETKENKLIIVASSPFYFSDTIHKSNKRSIKDVIKLKTDDYALMLNYYTNGNIKDWQKRKRELENLIDSKAKIYQVFKNSIGIEIYTKEDFINKLLIPTSSLKNIQILKKEYKNNKIVTLKFMTK</sequence>
<protein>
    <submittedName>
        <fullName evidence="2">Uncharacterized protein</fullName>
    </submittedName>
</protein>
<evidence type="ECO:0000313" key="3">
    <source>
        <dbReference type="Proteomes" id="UP001596997"/>
    </source>
</evidence>
<evidence type="ECO:0000256" key="1">
    <source>
        <dbReference type="SAM" id="Phobius"/>
    </source>
</evidence>
<name>A0ABW3I4C4_9FLAO</name>
<keyword evidence="1" id="KW-0472">Membrane</keyword>